<dbReference type="EMBL" id="OCND01000007">
    <property type="protein sequence ID" value="SOD55395.1"/>
    <property type="molecule type" value="Genomic_DNA"/>
</dbReference>
<keyword evidence="2" id="KW-1185">Reference proteome</keyword>
<evidence type="ECO:0008006" key="3">
    <source>
        <dbReference type="Google" id="ProtNLM"/>
    </source>
</evidence>
<accession>A0A286D9Q4</accession>
<protein>
    <recommendedName>
        <fullName evidence="3">DUF4440 domain-containing protein</fullName>
    </recommendedName>
</protein>
<name>A0A286D9Q4_9GAMM</name>
<gene>
    <name evidence="1" type="ORF">SAMN06296416_10773</name>
</gene>
<evidence type="ECO:0000313" key="1">
    <source>
        <dbReference type="EMBL" id="SOD55395.1"/>
    </source>
</evidence>
<organism evidence="1 2">
    <name type="scientific">Pseudoxanthomonas wuyuanensis</name>
    <dbReference type="NCBI Taxonomy" id="1073196"/>
    <lineage>
        <taxon>Bacteria</taxon>
        <taxon>Pseudomonadati</taxon>
        <taxon>Pseudomonadota</taxon>
        <taxon>Gammaproteobacteria</taxon>
        <taxon>Lysobacterales</taxon>
        <taxon>Lysobacteraceae</taxon>
        <taxon>Pseudoxanthomonas</taxon>
    </lineage>
</organism>
<dbReference type="Proteomes" id="UP000219374">
    <property type="component" value="Unassembled WGS sequence"/>
</dbReference>
<sequence>MNRYFIPRPAIRSRMSAIIRGQAMRIHIRAVMLLALAWLVPMSADALNSRQRSKLEEIQNAYAAAIRWGDFESAWQLVDPEYRAEQPMTDLEFGRYEQVQVSGYRDINVSADPDGTMVRNIELRVINKHTMAERTLRYRERWKWDAEAKRWWLVVGLPDLWQGQ</sequence>
<reference evidence="1 2" key="1">
    <citation type="submission" date="2017-09" db="EMBL/GenBank/DDBJ databases">
        <authorList>
            <person name="Ehlers B."/>
            <person name="Leendertz F.H."/>
        </authorList>
    </citation>
    <scope>NUCLEOTIDE SEQUENCE [LARGE SCALE GENOMIC DNA]</scope>
    <source>
        <strain evidence="1 2">CGMCC 1.10978</strain>
    </source>
</reference>
<proteinExistence type="predicted"/>
<evidence type="ECO:0000313" key="2">
    <source>
        <dbReference type="Proteomes" id="UP000219374"/>
    </source>
</evidence>
<dbReference type="AlphaFoldDB" id="A0A286D9Q4"/>